<dbReference type="EMBL" id="VRSV01000001">
    <property type="protein sequence ID" value="TXK13752.1"/>
    <property type="molecule type" value="Genomic_DNA"/>
</dbReference>
<dbReference type="CDD" id="cd05830">
    <property type="entry name" value="Sortase_E"/>
    <property type="match status" value="1"/>
</dbReference>
<dbReference type="AlphaFoldDB" id="A0A5C8I3Y0"/>
<evidence type="ECO:0000313" key="5">
    <source>
        <dbReference type="Proteomes" id="UP000321034"/>
    </source>
</evidence>
<evidence type="ECO:0000313" key="4">
    <source>
        <dbReference type="EMBL" id="TXK13752.1"/>
    </source>
</evidence>
<dbReference type="GO" id="GO:0016787">
    <property type="term" value="F:hydrolase activity"/>
    <property type="evidence" value="ECO:0007669"/>
    <property type="project" value="UniProtKB-KW"/>
</dbReference>
<feature type="region of interest" description="Disordered" evidence="2">
    <location>
        <begin position="1"/>
        <end position="31"/>
    </location>
</feature>
<sequence>MRGGRPPRPPRTPPPPRRPPQPKRARPPLTRGEAIARSIAATLAVMLMMFVLNLTVFSHLQHLVSQQRLSDEFRAQLSAGTAPVSEGDFENVLLPDGAPLGILEIPSLGMYEVIVEGTSSAETATGLGHQRDTVLPGQVGVSKIAGRAAAYGGPFSGIASLSPGDEISVRTGQGLHLFEVTGLRYAGDPTPPNPLRGESRLILMTARGAPYLPAGVAYVDARLVSEAQASGARQTTPVTLPPEAKPMATDTTTVWALVFALQFLIVVEIAAVWAFRRFGQQRTWIVFVPVLLLAGFLVADQTTRLLPNLL</sequence>
<keyword evidence="3" id="KW-0812">Transmembrane</keyword>
<proteinExistence type="predicted"/>
<evidence type="ECO:0000256" key="1">
    <source>
        <dbReference type="ARBA" id="ARBA00022801"/>
    </source>
</evidence>
<dbReference type="Gene3D" id="2.40.260.10">
    <property type="entry name" value="Sortase"/>
    <property type="match status" value="1"/>
</dbReference>
<dbReference type="InterPro" id="IPR005754">
    <property type="entry name" value="Sortase"/>
</dbReference>
<dbReference type="Proteomes" id="UP000321034">
    <property type="component" value="Unassembled WGS sequence"/>
</dbReference>
<dbReference type="InterPro" id="IPR042003">
    <property type="entry name" value="Sortase_E"/>
</dbReference>
<reference evidence="4 5" key="1">
    <citation type="submission" date="2019-08" db="EMBL/GenBank/DDBJ databases">
        <authorList>
            <person name="Dong K."/>
        </authorList>
    </citation>
    <scope>NUCLEOTIDE SEQUENCE [LARGE SCALE GENOMIC DNA]</scope>
    <source>
        <strain evidence="4 5">JCM14558</strain>
    </source>
</reference>
<dbReference type="OrthoDB" id="5242879at2"/>
<keyword evidence="5" id="KW-1185">Reference proteome</keyword>
<dbReference type="InterPro" id="IPR023365">
    <property type="entry name" value="Sortase_dom-sf"/>
</dbReference>
<comment type="caution">
    <text evidence="4">The sequence shown here is derived from an EMBL/GenBank/DDBJ whole genome shotgun (WGS) entry which is preliminary data.</text>
</comment>
<gene>
    <name evidence="4" type="ORF">FVP77_01675</name>
</gene>
<protein>
    <submittedName>
        <fullName evidence="4">Class E sortase</fullName>
    </submittedName>
</protein>
<feature type="compositionally biased region" description="Pro residues" evidence="2">
    <location>
        <begin position="1"/>
        <end position="19"/>
    </location>
</feature>
<feature type="transmembrane region" description="Helical" evidence="3">
    <location>
        <begin position="254"/>
        <end position="275"/>
    </location>
</feature>
<evidence type="ECO:0000256" key="2">
    <source>
        <dbReference type="SAM" id="MobiDB-lite"/>
    </source>
</evidence>
<accession>A0A5C8I3Y0</accession>
<dbReference type="SUPFAM" id="SSF63817">
    <property type="entry name" value="Sortase"/>
    <property type="match status" value="1"/>
</dbReference>
<keyword evidence="3" id="KW-0472">Membrane</keyword>
<feature type="transmembrane region" description="Helical" evidence="3">
    <location>
        <begin position="282"/>
        <end position="299"/>
    </location>
</feature>
<feature type="transmembrane region" description="Helical" evidence="3">
    <location>
        <begin position="34"/>
        <end position="57"/>
    </location>
</feature>
<name>A0A5C8I3Y0_9MICO</name>
<keyword evidence="1" id="KW-0378">Hydrolase</keyword>
<keyword evidence="3" id="KW-1133">Transmembrane helix</keyword>
<organism evidence="4 5">
    <name type="scientific">Microbacterium hatanonis</name>
    <dbReference type="NCBI Taxonomy" id="404366"/>
    <lineage>
        <taxon>Bacteria</taxon>
        <taxon>Bacillati</taxon>
        <taxon>Actinomycetota</taxon>
        <taxon>Actinomycetes</taxon>
        <taxon>Micrococcales</taxon>
        <taxon>Microbacteriaceae</taxon>
        <taxon>Microbacterium</taxon>
    </lineage>
</organism>
<evidence type="ECO:0000256" key="3">
    <source>
        <dbReference type="SAM" id="Phobius"/>
    </source>
</evidence>
<dbReference type="Pfam" id="PF04203">
    <property type="entry name" value="Sortase"/>
    <property type="match status" value="1"/>
</dbReference>